<feature type="region of interest" description="Disordered" evidence="1">
    <location>
        <begin position="320"/>
        <end position="342"/>
    </location>
</feature>
<accession>A0A8N4EUT2</accession>
<dbReference type="InterPro" id="IPR000270">
    <property type="entry name" value="PB1_dom"/>
</dbReference>
<evidence type="ECO:0000313" key="3">
    <source>
        <dbReference type="Proteomes" id="UP000504607"/>
    </source>
</evidence>
<gene>
    <name evidence="4" type="primary">LOC105036089</name>
</gene>
<dbReference type="CDD" id="cd06410">
    <property type="entry name" value="PB1_UP2"/>
    <property type="match status" value="1"/>
</dbReference>
<protein>
    <submittedName>
        <fullName evidence="4">Uncharacterized protein LOC105036089</fullName>
    </submittedName>
</protein>
<organism evidence="3 4">
    <name type="scientific">Elaeis guineensis var. tenera</name>
    <name type="common">Oil palm</name>
    <dbReference type="NCBI Taxonomy" id="51953"/>
    <lineage>
        <taxon>Eukaryota</taxon>
        <taxon>Viridiplantae</taxon>
        <taxon>Streptophyta</taxon>
        <taxon>Embryophyta</taxon>
        <taxon>Tracheophyta</taxon>
        <taxon>Spermatophyta</taxon>
        <taxon>Magnoliopsida</taxon>
        <taxon>Liliopsida</taxon>
        <taxon>Arecaceae</taxon>
        <taxon>Arecoideae</taxon>
        <taxon>Cocoseae</taxon>
        <taxon>Elaeidinae</taxon>
        <taxon>Elaeis</taxon>
    </lineage>
</organism>
<evidence type="ECO:0000313" key="4">
    <source>
        <dbReference type="RefSeq" id="XP_029118252.1"/>
    </source>
</evidence>
<dbReference type="Gene3D" id="3.10.20.90">
    <property type="entry name" value="Phosphatidylinositol 3-kinase Catalytic Subunit, Chain A, domain 1"/>
    <property type="match status" value="1"/>
</dbReference>
<sequence>MASADEESLSPKNRLKLLCSYGGKILPRPSDGQLKYVGGETRVLAVPRSISFSELKKRIREMFNNAKVVIKYQIMPEDLDALVSVTCDEDLRHMLDEYDRHEPRSPSNSPRFRLFLFSAASPPLASLSDAAATCPIEQRYVEAINGMPPAASTLSLFNISSSAATSPTSTIDLRDAFRPTRSNLLSTAPAAGGGGGKGLHRVRSTPNLGTANLSQMSNGVAPQPYGGHQQDRHHHHHHYHDGQQVPTPAYGNGGGLWRMGSGPVRYEVCGCGCGCRMTAAPQPHVRGHHYSHAVGPAMGSGGCVCFGHVEEMGAVVPPRSGPQHGLPLGVPPRKPTPTPIWE</sequence>
<name>A0A8N4EUT2_ELAGV</name>
<feature type="region of interest" description="Disordered" evidence="1">
    <location>
        <begin position="184"/>
        <end position="251"/>
    </location>
</feature>
<dbReference type="RefSeq" id="XP_029118252.1">
    <property type="nucleotide sequence ID" value="XM_029262419.1"/>
</dbReference>
<dbReference type="SUPFAM" id="SSF54277">
    <property type="entry name" value="CAD &amp; PB1 domains"/>
    <property type="match status" value="1"/>
</dbReference>
<feature type="compositionally biased region" description="Polar residues" evidence="1">
    <location>
        <begin position="204"/>
        <end position="220"/>
    </location>
</feature>
<dbReference type="AlphaFoldDB" id="A0A8N4EUT2"/>
<keyword evidence="3" id="KW-1185">Reference proteome</keyword>
<dbReference type="InterPro" id="IPR053198">
    <property type="entry name" value="Gynoecium_Dev_Regulator"/>
</dbReference>
<feature type="compositionally biased region" description="Pro residues" evidence="1">
    <location>
        <begin position="329"/>
        <end position="342"/>
    </location>
</feature>
<reference evidence="4" key="1">
    <citation type="submission" date="2025-08" db="UniProtKB">
        <authorList>
            <consortium name="RefSeq"/>
        </authorList>
    </citation>
    <scope>IDENTIFICATION</scope>
</reference>
<dbReference type="PANTHER" id="PTHR31066:SF85">
    <property type="entry name" value="OS02G0809100 PROTEIN"/>
    <property type="match status" value="1"/>
</dbReference>
<dbReference type="SMART" id="SM00666">
    <property type="entry name" value="PB1"/>
    <property type="match status" value="1"/>
</dbReference>
<dbReference type="Pfam" id="PF00564">
    <property type="entry name" value="PB1"/>
    <property type="match status" value="1"/>
</dbReference>
<dbReference type="Proteomes" id="UP000504607">
    <property type="component" value="Chromosome 2"/>
</dbReference>
<dbReference type="PANTHER" id="PTHR31066">
    <property type="entry name" value="OS05G0427100 PROTEIN-RELATED"/>
    <property type="match status" value="1"/>
</dbReference>
<feature type="domain" description="PB1" evidence="2">
    <location>
        <begin position="29"/>
        <end position="119"/>
    </location>
</feature>
<dbReference type="OrthoDB" id="1882326at2759"/>
<proteinExistence type="predicted"/>
<evidence type="ECO:0000256" key="1">
    <source>
        <dbReference type="SAM" id="MobiDB-lite"/>
    </source>
</evidence>
<evidence type="ECO:0000259" key="2">
    <source>
        <dbReference type="SMART" id="SM00666"/>
    </source>
</evidence>